<feature type="transmembrane region" description="Helical" evidence="1">
    <location>
        <begin position="12"/>
        <end position="32"/>
    </location>
</feature>
<keyword evidence="1" id="KW-0472">Membrane</keyword>
<proteinExistence type="predicted"/>
<feature type="transmembrane region" description="Helical" evidence="1">
    <location>
        <begin position="52"/>
        <end position="72"/>
    </location>
</feature>
<evidence type="ECO:0000313" key="3">
    <source>
        <dbReference type="Proteomes" id="UP000016605"/>
    </source>
</evidence>
<keyword evidence="1" id="KW-0812">Transmembrane</keyword>
<dbReference type="AlphaFoldDB" id="U2TAS1"/>
<comment type="caution">
    <text evidence="2">The sequence shown here is derived from an EMBL/GenBank/DDBJ whole genome shotgun (WGS) entry which is preliminary data.</text>
</comment>
<name>U2TAS1_LEIAQ</name>
<dbReference type="HOGENOM" id="CLU_2117979_0_0_11"/>
<dbReference type="Proteomes" id="UP000016605">
    <property type="component" value="Unassembled WGS sequence"/>
</dbReference>
<organism evidence="2 3">
    <name type="scientific">Leifsonia aquatica ATCC 14665</name>
    <dbReference type="NCBI Taxonomy" id="1358026"/>
    <lineage>
        <taxon>Bacteria</taxon>
        <taxon>Bacillati</taxon>
        <taxon>Actinomycetota</taxon>
        <taxon>Actinomycetes</taxon>
        <taxon>Micrococcales</taxon>
        <taxon>Microbacteriaceae</taxon>
        <taxon>Leifsonia</taxon>
    </lineage>
</organism>
<dbReference type="EMBL" id="AWVQ01000223">
    <property type="protein sequence ID" value="ERK71812.1"/>
    <property type="molecule type" value="Genomic_DNA"/>
</dbReference>
<sequence length="120" mass="13557">MMIDPMDLHIVLMDSASAAALAQILPLLLLTLMVEFRRVELHHRGRVRVTRLLLGVFFLVFGFIETVLVLSIDGSFIPFQWSDLAAALVIFGLLALLFWLSMLDSPSRRKARAAQDEDFD</sequence>
<reference evidence="2 3" key="1">
    <citation type="submission" date="2013-08" db="EMBL/GenBank/DDBJ databases">
        <authorList>
            <person name="Weinstock G."/>
            <person name="Sodergren E."/>
            <person name="Wylie T."/>
            <person name="Fulton L."/>
            <person name="Fulton R."/>
            <person name="Fronick C."/>
            <person name="O'Laughlin M."/>
            <person name="Godfrey J."/>
            <person name="Miner T."/>
            <person name="Herter B."/>
            <person name="Appelbaum E."/>
            <person name="Cordes M."/>
            <person name="Lek S."/>
            <person name="Wollam A."/>
            <person name="Pepin K.H."/>
            <person name="Palsikar V.B."/>
            <person name="Mitreva M."/>
            <person name="Wilson R.K."/>
        </authorList>
    </citation>
    <scope>NUCLEOTIDE SEQUENCE [LARGE SCALE GENOMIC DNA]</scope>
    <source>
        <strain evidence="2 3">ATCC 14665</strain>
    </source>
</reference>
<gene>
    <name evidence="2" type="ORF">N136_01845</name>
</gene>
<accession>U2TAS1</accession>
<evidence type="ECO:0000256" key="1">
    <source>
        <dbReference type="SAM" id="Phobius"/>
    </source>
</evidence>
<dbReference type="PATRIC" id="fig|1358026.3.peg.1584"/>
<feature type="transmembrane region" description="Helical" evidence="1">
    <location>
        <begin position="84"/>
        <end position="103"/>
    </location>
</feature>
<protein>
    <submittedName>
        <fullName evidence="2">Uncharacterized protein</fullName>
    </submittedName>
</protein>
<evidence type="ECO:0000313" key="2">
    <source>
        <dbReference type="EMBL" id="ERK71812.1"/>
    </source>
</evidence>
<keyword evidence="1" id="KW-1133">Transmembrane helix</keyword>